<organism evidence="3 4">
    <name type="scientific">Serendipita vermifera MAFF 305830</name>
    <dbReference type="NCBI Taxonomy" id="933852"/>
    <lineage>
        <taxon>Eukaryota</taxon>
        <taxon>Fungi</taxon>
        <taxon>Dikarya</taxon>
        <taxon>Basidiomycota</taxon>
        <taxon>Agaricomycotina</taxon>
        <taxon>Agaricomycetes</taxon>
        <taxon>Sebacinales</taxon>
        <taxon>Serendipitaceae</taxon>
        <taxon>Serendipita</taxon>
    </lineage>
</organism>
<reference evidence="4" key="2">
    <citation type="submission" date="2015-01" db="EMBL/GenBank/DDBJ databases">
        <title>Evolutionary Origins and Diversification of the Mycorrhizal Mutualists.</title>
        <authorList>
            <consortium name="DOE Joint Genome Institute"/>
            <consortium name="Mycorrhizal Genomics Consortium"/>
            <person name="Kohler A."/>
            <person name="Kuo A."/>
            <person name="Nagy L.G."/>
            <person name="Floudas D."/>
            <person name="Copeland A."/>
            <person name="Barry K.W."/>
            <person name="Cichocki N."/>
            <person name="Veneault-Fourrey C."/>
            <person name="LaButti K."/>
            <person name="Lindquist E.A."/>
            <person name="Lipzen A."/>
            <person name="Lundell T."/>
            <person name="Morin E."/>
            <person name="Murat C."/>
            <person name="Riley R."/>
            <person name="Ohm R."/>
            <person name="Sun H."/>
            <person name="Tunlid A."/>
            <person name="Henrissat B."/>
            <person name="Grigoriev I.V."/>
            <person name="Hibbett D.S."/>
            <person name="Martin F."/>
        </authorList>
    </citation>
    <scope>NUCLEOTIDE SEQUENCE [LARGE SCALE GENOMIC DNA]</scope>
    <source>
        <strain evidence="4">MAFF 305830</strain>
    </source>
</reference>
<keyword evidence="2" id="KW-1133">Transmembrane helix</keyword>
<evidence type="ECO:0000256" key="1">
    <source>
        <dbReference type="SAM" id="MobiDB-lite"/>
    </source>
</evidence>
<dbReference type="HOGENOM" id="CLU_1240779_0_0_1"/>
<accession>A0A0C2X7R9</accession>
<keyword evidence="2" id="KW-0812">Transmembrane</keyword>
<gene>
    <name evidence="3" type="ORF">M408DRAFT_325596</name>
</gene>
<reference evidence="3 4" key="1">
    <citation type="submission" date="2014-04" db="EMBL/GenBank/DDBJ databases">
        <authorList>
            <consortium name="DOE Joint Genome Institute"/>
            <person name="Kuo A."/>
            <person name="Zuccaro A."/>
            <person name="Kohler A."/>
            <person name="Nagy L.G."/>
            <person name="Floudas D."/>
            <person name="Copeland A."/>
            <person name="Barry K.W."/>
            <person name="Cichocki N."/>
            <person name="Veneault-Fourrey C."/>
            <person name="LaButti K."/>
            <person name="Lindquist E.A."/>
            <person name="Lipzen A."/>
            <person name="Lundell T."/>
            <person name="Morin E."/>
            <person name="Murat C."/>
            <person name="Sun H."/>
            <person name="Tunlid A."/>
            <person name="Henrissat B."/>
            <person name="Grigoriev I.V."/>
            <person name="Hibbett D.S."/>
            <person name="Martin F."/>
            <person name="Nordberg H.P."/>
            <person name="Cantor M.N."/>
            <person name="Hua S.X."/>
        </authorList>
    </citation>
    <scope>NUCLEOTIDE SEQUENCE [LARGE SCALE GENOMIC DNA]</scope>
    <source>
        <strain evidence="3 4">MAFF 305830</strain>
    </source>
</reference>
<evidence type="ECO:0000313" key="3">
    <source>
        <dbReference type="EMBL" id="KIM34078.1"/>
    </source>
</evidence>
<dbReference type="Proteomes" id="UP000054097">
    <property type="component" value="Unassembled WGS sequence"/>
</dbReference>
<keyword evidence="4" id="KW-1185">Reference proteome</keyword>
<protein>
    <submittedName>
        <fullName evidence="3">Uncharacterized protein</fullName>
    </submittedName>
</protein>
<sequence>MFGTLKAQLSLSNSDLLHSFTYLLAAMASPGGDGINTSIDDIPIVSPMDNVPVQQQIVIASILVACMIAGVILLSLVLQTLRRRGYFSSSEEEEGGHESIFTSSRLMDAMGGRFISLTERRRREQALSKTKPSVINLPIKSLNGTETMAWDKLQPICAQVEDGDDDDSPYEVTKSSPASSFDAKSPPYGGVTVGTIIMMPTMAPKRAQAPVVHLEMMLGTSRV</sequence>
<evidence type="ECO:0000256" key="2">
    <source>
        <dbReference type="SAM" id="Phobius"/>
    </source>
</evidence>
<proteinExistence type="predicted"/>
<name>A0A0C2X7R9_SERVB</name>
<feature type="region of interest" description="Disordered" evidence="1">
    <location>
        <begin position="161"/>
        <end position="186"/>
    </location>
</feature>
<dbReference type="AlphaFoldDB" id="A0A0C2X7R9"/>
<feature type="transmembrane region" description="Helical" evidence="2">
    <location>
        <begin position="57"/>
        <end position="78"/>
    </location>
</feature>
<dbReference type="EMBL" id="KN824277">
    <property type="protein sequence ID" value="KIM34078.1"/>
    <property type="molecule type" value="Genomic_DNA"/>
</dbReference>
<evidence type="ECO:0000313" key="4">
    <source>
        <dbReference type="Proteomes" id="UP000054097"/>
    </source>
</evidence>
<keyword evidence="2" id="KW-0472">Membrane</keyword>